<feature type="signal peptide" evidence="2">
    <location>
        <begin position="1"/>
        <end position="20"/>
    </location>
</feature>
<evidence type="ECO:0000256" key="2">
    <source>
        <dbReference type="SAM" id="SignalP"/>
    </source>
</evidence>
<comment type="caution">
    <text evidence="3">The sequence shown here is derived from an EMBL/GenBank/DDBJ whole genome shotgun (WGS) entry which is preliminary data.</text>
</comment>
<keyword evidence="2" id="KW-0732">Signal</keyword>
<reference evidence="3" key="1">
    <citation type="submission" date="2022-11" db="EMBL/GenBank/DDBJ databases">
        <title>Minimal conservation of predation-associated metabolite biosynthetic gene clusters underscores biosynthetic potential of Myxococcota including descriptions for ten novel species: Archangium lansinium sp. nov., Myxococcus landrumus sp. nov., Nannocystis bai.</title>
        <authorList>
            <person name="Ahearne A."/>
            <person name="Stevens C."/>
            <person name="Phillips K."/>
        </authorList>
    </citation>
    <scope>NUCLEOTIDE SEQUENCE</scope>
    <source>
        <strain evidence="3">Na p29</strain>
    </source>
</reference>
<dbReference type="Proteomes" id="UP001150924">
    <property type="component" value="Unassembled WGS sequence"/>
</dbReference>
<dbReference type="RefSeq" id="WP_267770957.1">
    <property type="nucleotide sequence ID" value="NZ_JAPNKE010000002.1"/>
</dbReference>
<name>A0A9X3IZ77_9BACT</name>
<evidence type="ECO:0000313" key="3">
    <source>
        <dbReference type="EMBL" id="MCY1008324.1"/>
    </source>
</evidence>
<proteinExistence type="predicted"/>
<evidence type="ECO:0000313" key="4">
    <source>
        <dbReference type="Proteomes" id="UP001150924"/>
    </source>
</evidence>
<protein>
    <submittedName>
        <fullName evidence="3">Uncharacterized protein</fullName>
    </submittedName>
</protein>
<feature type="compositionally biased region" description="Low complexity" evidence="1">
    <location>
        <begin position="50"/>
        <end position="60"/>
    </location>
</feature>
<dbReference type="EMBL" id="JAPNKE010000002">
    <property type="protein sequence ID" value="MCY1008324.1"/>
    <property type="molecule type" value="Genomic_DNA"/>
</dbReference>
<feature type="chain" id="PRO_5040762166" evidence="2">
    <location>
        <begin position="21"/>
        <end position="161"/>
    </location>
</feature>
<gene>
    <name evidence="3" type="ORF">OV079_22740</name>
</gene>
<accession>A0A9X3IZ77</accession>
<keyword evidence="4" id="KW-1185">Reference proteome</keyword>
<sequence length="161" mass="16979">MRTLAIVLVALAGCAPEATGPTVTPLIAPAEPPADNIAKDEEPAPSDMTPPAAAPGGVEPPADDPPGEVPSDMPDRAGTSGQPQKDLRIGLPACDAYMNRYVACEPQLKPEIMSGRRRFPAGEAAWLKHMRTESKDTDLADACKRMLEELQGACKQPVKSP</sequence>
<organism evidence="3 4">
    <name type="scientific">Nannocystis pusilla</name>
    <dbReference type="NCBI Taxonomy" id="889268"/>
    <lineage>
        <taxon>Bacteria</taxon>
        <taxon>Pseudomonadati</taxon>
        <taxon>Myxococcota</taxon>
        <taxon>Polyangia</taxon>
        <taxon>Nannocystales</taxon>
        <taxon>Nannocystaceae</taxon>
        <taxon>Nannocystis</taxon>
    </lineage>
</organism>
<evidence type="ECO:0000256" key="1">
    <source>
        <dbReference type="SAM" id="MobiDB-lite"/>
    </source>
</evidence>
<feature type="region of interest" description="Disordered" evidence="1">
    <location>
        <begin position="17"/>
        <end position="88"/>
    </location>
</feature>
<dbReference type="AlphaFoldDB" id="A0A9X3IZ77"/>